<evidence type="ECO:0000313" key="1">
    <source>
        <dbReference type="EMBL" id="KAJ7347978.1"/>
    </source>
</evidence>
<dbReference type="AlphaFoldDB" id="A0AAD7A386"/>
<name>A0AAD7A386_9AGAR</name>
<evidence type="ECO:0000313" key="2">
    <source>
        <dbReference type="Proteomes" id="UP001218218"/>
    </source>
</evidence>
<organism evidence="1 2">
    <name type="scientific">Mycena albidolilacea</name>
    <dbReference type="NCBI Taxonomy" id="1033008"/>
    <lineage>
        <taxon>Eukaryota</taxon>
        <taxon>Fungi</taxon>
        <taxon>Dikarya</taxon>
        <taxon>Basidiomycota</taxon>
        <taxon>Agaricomycotina</taxon>
        <taxon>Agaricomycetes</taxon>
        <taxon>Agaricomycetidae</taxon>
        <taxon>Agaricales</taxon>
        <taxon>Marasmiineae</taxon>
        <taxon>Mycenaceae</taxon>
        <taxon>Mycena</taxon>
    </lineage>
</organism>
<proteinExistence type="predicted"/>
<keyword evidence="2" id="KW-1185">Reference proteome</keyword>
<reference evidence="1" key="1">
    <citation type="submission" date="2023-03" db="EMBL/GenBank/DDBJ databases">
        <title>Massive genome expansion in bonnet fungi (Mycena s.s.) driven by repeated elements and novel gene families across ecological guilds.</title>
        <authorList>
            <consortium name="Lawrence Berkeley National Laboratory"/>
            <person name="Harder C.B."/>
            <person name="Miyauchi S."/>
            <person name="Viragh M."/>
            <person name="Kuo A."/>
            <person name="Thoen E."/>
            <person name="Andreopoulos B."/>
            <person name="Lu D."/>
            <person name="Skrede I."/>
            <person name="Drula E."/>
            <person name="Henrissat B."/>
            <person name="Morin E."/>
            <person name="Kohler A."/>
            <person name="Barry K."/>
            <person name="LaButti K."/>
            <person name="Morin E."/>
            <person name="Salamov A."/>
            <person name="Lipzen A."/>
            <person name="Mereny Z."/>
            <person name="Hegedus B."/>
            <person name="Baldrian P."/>
            <person name="Stursova M."/>
            <person name="Weitz H."/>
            <person name="Taylor A."/>
            <person name="Grigoriev I.V."/>
            <person name="Nagy L.G."/>
            <person name="Martin F."/>
            <person name="Kauserud H."/>
        </authorList>
    </citation>
    <scope>NUCLEOTIDE SEQUENCE</scope>
    <source>
        <strain evidence="1">CBHHK002</strain>
    </source>
</reference>
<accession>A0AAD7A386</accession>
<protein>
    <submittedName>
        <fullName evidence="1">Uncharacterized protein</fullName>
    </submittedName>
</protein>
<sequence>MSMINSVTLTSARDTYVHVPQWHARIAVSSPPRSCIFAERGVHSLLNSSLAAPLTNPFLRRRSIRYSQQRRARAPMYPRLSCRRCAYPGAAEDMECVVRQTLEVMLWQQWIVYHTGCMRNVTLHYSLPAALGHPRWAFVLPSSPLYTTARLNVHFLVKETPNDTGSGDDKQLADWVALRKEAGLGGRNGVIGTGAKYQSLCCIVAREIYQSHSH</sequence>
<gene>
    <name evidence="1" type="ORF">DFH08DRAFT_155707</name>
</gene>
<comment type="caution">
    <text evidence="1">The sequence shown here is derived from an EMBL/GenBank/DDBJ whole genome shotgun (WGS) entry which is preliminary data.</text>
</comment>
<dbReference type="EMBL" id="JARIHO010000018">
    <property type="protein sequence ID" value="KAJ7347978.1"/>
    <property type="molecule type" value="Genomic_DNA"/>
</dbReference>
<dbReference type="Proteomes" id="UP001218218">
    <property type="component" value="Unassembled WGS sequence"/>
</dbReference>